<dbReference type="RefSeq" id="XP_007774869.1">
    <property type="nucleotide sequence ID" value="XM_007776679.1"/>
</dbReference>
<dbReference type="Proteomes" id="UP000053558">
    <property type="component" value="Unassembled WGS sequence"/>
</dbReference>
<organism evidence="2 3">
    <name type="scientific">Coniophora puteana (strain RWD-64-598)</name>
    <name type="common">Brown rot fungus</name>
    <dbReference type="NCBI Taxonomy" id="741705"/>
    <lineage>
        <taxon>Eukaryota</taxon>
        <taxon>Fungi</taxon>
        <taxon>Dikarya</taxon>
        <taxon>Basidiomycota</taxon>
        <taxon>Agaricomycotina</taxon>
        <taxon>Agaricomycetes</taxon>
        <taxon>Agaricomycetidae</taxon>
        <taxon>Boletales</taxon>
        <taxon>Coniophorineae</taxon>
        <taxon>Coniophoraceae</taxon>
        <taxon>Coniophora</taxon>
    </lineage>
</organism>
<keyword evidence="1" id="KW-0732">Signal</keyword>
<proteinExistence type="predicted"/>
<dbReference type="AlphaFoldDB" id="A0A5M3M5Y5"/>
<feature type="signal peptide" evidence="1">
    <location>
        <begin position="1"/>
        <end position="19"/>
    </location>
</feature>
<dbReference type="EMBL" id="JH711590">
    <property type="protein sequence ID" value="EIW74792.1"/>
    <property type="molecule type" value="Genomic_DNA"/>
</dbReference>
<dbReference type="GeneID" id="19204125"/>
<protein>
    <submittedName>
        <fullName evidence="2">Uncharacterized protein</fullName>
    </submittedName>
</protein>
<accession>A0A5M3M5Y5</accession>
<evidence type="ECO:0000313" key="3">
    <source>
        <dbReference type="Proteomes" id="UP000053558"/>
    </source>
</evidence>
<keyword evidence="3" id="KW-1185">Reference proteome</keyword>
<sequence length="140" mass="14920">MQLISTALFSLAVAGAALASCDEASRFGTFSINATSDKAIVTGQVTHSYAGIYPKYIDYYLEVPENNNGHESPIILAHNEPKANASSDSFTVQIPDAPYWQANYSVLAQLTYPVKGEQGGTYYTTGGVFSGIKIAPTVSN</sequence>
<dbReference type="OrthoDB" id="3043660at2759"/>
<reference evidence="3" key="1">
    <citation type="journal article" date="2012" name="Science">
        <title>The Paleozoic origin of enzymatic lignin decomposition reconstructed from 31 fungal genomes.</title>
        <authorList>
            <person name="Floudas D."/>
            <person name="Binder M."/>
            <person name="Riley R."/>
            <person name="Barry K."/>
            <person name="Blanchette R.A."/>
            <person name="Henrissat B."/>
            <person name="Martinez A.T."/>
            <person name="Otillar R."/>
            <person name="Spatafora J.W."/>
            <person name="Yadav J.S."/>
            <person name="Aerts A."/>
            <person name="Benoit I."/>
            <person name="Boyd A."/>
            <person name="Carlson A."/>
            <person name="Copeland A."/>
            <person name="Coutinho P.M."/>
            <person name="de Vries R.P."/>
            <person name="Ferreira P."/>
            <person name="Findley K."/>
            <person name="Foster B."/>
            <person name="Gaskell J."/>
            <person name="Glotzer D."/>
            <person name="Gorecki P."/>
            <person name="Heitman J."/>
            <person name="Hesse C."/>
            <person name="Hori C."/>
            <person name="Igarashi K."/>
            <person name="Jurgens J.A."/>
            <person name="Kallen N."/>
            <person name="Kersten P."/>
            <person name="Kohler A."/>
            <person name="Kuees U."/>
            <person name="Kumar T.K.A."/>
            <person name="Kuo A."/>
            <person name="LaButti K."/>
            <person name="Larrondo L.F."/>
            <person name="Lindquist E."/>
            <person name="Ling A."/>
            <person name="Lombard V."/>
            <person name="Lucas S."/>
            <person name="Lundell T."/>
            <person name="Martin R."/>
            <person name="McLaughlin D.J."/>
            <person name="Morgenstern I."/>
            <person name="Morin E."/>
            <person name="Murat C."/>
            <person name="Nagy L.G."/>
            <person name="Nolan M."/>
            <person name="Ohm R.A."/>
            <person name="Patyshakuliyeva A."/>
            <person name="Rokas A."/>
            <person name="Ruiz-Duenas F.J."/>
            <person name="Sabat G."/>
            <person name="Salamov A."/>
            <person name="Samejima M."/>
            <person name="Schmutz J."/>
            <person name="Slot J.C."/>
            <person name="St John F."/>
            <person name="Stenlid J."/>
            <person name="Sun H."/>
            <person name="Sun S."/>
            <person name="Syed K."/>
            <person name="Tsang A."/>
            <person name="Wiebenga A."/>
            <person name="Young D."/>
            <person name="Pisabarro A."/>
            <person name="Eastwood D.C."/>
            <person name="Martin F."/>
            <person name="Cullen D."/>
            <person name="Grigoriev I.V."/>
            <person name="Hibbett D.S."/>
        </authorList>
    </citation>
    <scope>NUCLEOTIDE SEQUENCE [LARGE SCALE GENOMIC DNA]</scope>
    <source>
        <strain evidence="3">RWD-64-598 SS2</strain>
    </source>
</reference>
<evidence type="ECO:0000313" key="2">
    <source>
        <dbReference type="EMBL" id="EIW74792.1"/>
    </source>
</evidence>
<gene>
    <name evidence="2" type="ORF">CONPUDRAFT_159572</name>
</gene>
<comment type="caution">
    <text evidence="2">The sequence shown here is derived from an EMBL/GenBank/DDBJ whole genome shotgun (WGS) entry which is preliminary data.</text>
</comment>
<name>A0A5M3M5Y5_CONPW</name>
<dbReference type="KEGG" id="cput:CONPUDRAFT_159572"/>
<evidence type="ECO:0000256" key="1">
    <source>
        <dbReference type="SAM" id="SignalP"/>
    </source>
</evidence>
<feature type="chain" id="PRO_5024376147" evidence="1">
    <location>
        <begin position="20"/>
        <end position="140"/>
    </location>
</feature>